<dbReference type="InterPro" id="IPR027417">
    <property type="entry name" value="P-loop_NTPase"/>
</dbReference>
<dbReference type="Proteomes" id="UP000014155">
    <property type="component" value="Unassembled WGS sequence"/>
</dbReference>
<dbReference type="InterPro" id="IPR017871">
    <property type="entry name" value="ABC_transporter-like_CS"/>
</dbReference>
<dbReference type="InterPro" id="IPR003593">
    <property type="entry name" value="AAA+_ATPase"/>
</dbReference>
<keyword evidence="1" id="KW-0813">Transport</keyword>
<dbReference type="SMART" id="SM00382">
    <property type="entry name" value="AAA"/>
    <property type="match status" value="1"/>
</dbReference>
<gene>
    <name evidence="5" type="ORF">CTER_2301</name>
</gene>
<comment type="caution">
    <text evidence="5">The sequence shown here is derived from an EMBL/GenBank/DDBJ whole genome shotgun (WGS) entry which is preliminary data.</text>
</comment>
<dbReference type="InterPro" id="IPR050166">
    <property type="entry name" value="ABC_transporter_ATP-bind"/>
</dbReference>
<dbReference type="PROSITE" id="PS00211">
    <property type="entry name" value="ABC_TRANSPORTER_1"/>
    <property type="match status" value="1"/>
</dbReference>
<dbReference type="GO" id="GO:0016887">
    <property type="term" value="F:ATP hydrolysis activity"/>
    <property type="evidence" value="ECO:0007669"/>
    <property type="project" value="InterPro"/>
</dbReference>
<dbReference type="eggNOG" id="COG1116">
    <property type="taxonomic scope" value="Bacteria"/>
</dbReference>
<dbReference type="CDD" id="cd03293">
    <property type="entry name" value="ABC_NrtD_SsuB_transporters"/>
    <property type="match status" value="1"/>
</dbReference>
<dbReference type="Gene3D" id="3.40.50.300">
    <property type="entry name" value="P-loop containing nucleotide triphosphate hydrolases"/>
    <property type="match status" value="1"/>
</dbReference>
<evidence type="ECO:0000256" key="2">
    <source>
        <dbReference type="ARBA" id="ARBA00022741"/>
    </source>
</evidence>
<proteinExistence type="predicted"/>
<dbReference type="InterPro" id="IPR003439">
    <property type="entry name" value="ABC_transporter-like_ATP-bd"/>
</dbReference>
<evidence type="ECO:0000313" key="6">
    <source>
        <dbReference type="Proteomes" id="UP000014155"/>
    </source>
</evidence>
<feature type="domain" description="ABC transporter" evidence="4">
    <location>
        <begin position="12"/>
        <end position="241"/>
    </location>
</feature>
<protein>
    <submittedName>
        <fullName evidence="5">ABC-type nitrate/sulfonate/bicarbonate transport system, ATPase component</fullName>
    </submittedName>
</protein>
<dbReference type="EMBL" id="AORV01000033">
    <property type="protein sequence ID" value="EMS71880.1"/>
    <property type="molecule type" value="Genomic_DNA"/>
</dbReference>
<dbReference type="PANTHER" id="PTHR42788:SF13">
    <property type="entry name" value="ALIPHATIC SULFONATES IMPORT ATP-BINDING PROTEIN SSUB"/>
    <property type="match status" value="1"/>
</dbReference>
<dbReference type="PROSITE" id="PS50893">
    <property type="entry name" value="ABC_TRANSPORTER_2"/>
    <property type="match status" value="1"/>
</dbReference>
<organism evidence="5 6">
    <name type="scientific">Ruminiclostridium cellobioparum subsp. termitidis CT1112</name>
    <dbReference type="NCBI Taxonomy" id="1195236"/>
    <lineage>
        <taxon>Bacteria</taxon>
        <taxon>Bacillati</taxon>
        <taxon>Bacillota</taxon>
        <taxon>Clostridia</taxon>
        <taxon>Eubacteriales</taxon>
        <taxon>Oscillospiraceae</taxon>
        <taxon>Ruminiclostridium</taxon>
    </lineage>
</organism>
<keyword evidence="6" id="KW-1185">Reference proteome</keyword>
<dbReference type="SUPFAM" id="SSF52540">
    <property type="entry name" value="P-loop containing nucleoside triphosphate hydrolases"/>
    <property type="match status" value="1"/>
</dbReference>
<sequence>MNGGGSMPEHVLRIKDLYKSFKVGREDIPVLQNINLEFRKGEFITIVGHSGCGKSTLLKIIAGLVEYEAGEVSYSGKRIVEPGTDRGMVFQEHRLLPWLTISENIGFGLFNLPKEEKEESISKHIELVQLNGFEKAYPNQLSGGMAQRAAIARGLASNPEILLLDEPFGALDALTRIQMQKEILRIWKEEKTTMIMVTHDIDEAIYLGQKVVVMSARPGEIKEIINVDTSSLKDRGSTEFAHIKKKIYNHFFQDENIEIEYTI</sequence>
<dbReference type="AlphaFoldDB" id="S0FIQ2"/>
<dbReference type="GO" id="GO:0005524">
    <property type="term" value="F:ATP binding"/>
    <property type="evidence" value="ECO:0007669"/>
    <property type="project" value="UniProtKB-KW"/>
</dbReference>
<evidence type="ECO:0000313" key="5">
    <source>
        <dbReference type="EMBL" id="EMS71880.1"/>
    </source>
</evidence>
<dbReference type="Pfam" id="PF00005">
    <property type="entry name" value="ABC_tran"/>
    <property type="match status" value="1"/>
</dbReference>
<evidence type="ECO:0000256" key="1">
    <source>
        <dbReference type="ARBA" id="ARBA00022448"/>
    </source>
</evidence>
<evidence type="ECO:0000259" key="4">
    <source>
        <dbReference type="PROSITE" id="PS50893"/>
    </source>
</evidence>
<keyword evidence="3" id="KW-0067">ATP-binding</keyword>
<dbReference type="PATRIC" id="fig|1195236.3.peg.2609"/>
<dbReference type="PANTHER" id="PTHR42788">
    <property type="entry name" value="TAURINE IMPORT ATP-BINDING PROTEIN-RELATED"/>
    <property type="match status" value="1"/>
</dbReference>
<dbReference type="STRING" id="1195236.CTER_2301"/>
<dbReference type="RefSeq" id="WP_004625860.1">
    <property type="nucleotide sequence ID" value="NZ_AORV01000033.1"/>
</dbReference>
<accession>S0FIQ2</accession>
<name>S0FIQ2_RUMCE</name>
<reference evidence="5 6" key="1">
    <citation type="journal article" date="2013" name="Genome Announc.">
        <title>Draft Genome Sequence of the Cellulolytic, Mesophilic, Anaerobic Bacterium Clostridium termitidis Strain CT1112 (DSM 5398).</title>
        <authorList>
            <person name="Lal S."/>
            <person name="Ramachandran U."/>
            <person name="Zhang X."/>
            <person name="Munir R."/>
            <person name="Sparling R."/>
            <person name="Levin D.B."/>
        </authorList>
    </citation>
    <scope>NUCLEOTIDE SEQUENCE [LARGE SCALE GENOMIC DNA]</scope>
    <source>
        <strain evidence="5 6">CT1112</strain>
    </source>
</reference>
<evidence type="ECO:0000256" key="3">
    <source>
        <dbReference type="ARBA" id="ARBA00022840"/>
    </source>
</evidence>
<keyword evidence="2" id="KW-0547">Nucleotide-binding</keyword>